<dbReference type="InterPro" id="IPR002024">
    <property type="entry name" value="Bacterioferritin"/>
</dbReference>
<dbReference type="GeneID" id="301553075"/>
<dbReference type="Pfam" id="PF00210">
    <property type="entry name" value="Ferritin"/>
    <property type="match status" value="1"/>
</dbReference>
<keyword evidence="4" id="KW-0349">Heme</keyword>
<feature type="binding site" evidence="8">
    <location>
        <position position="17"/>
    </location>
    <ligand>
        <name>Fe cation</name>
        <dbReference type="ChEBI" id="CHEBI:24875"/>
        <label>1</label>
    </ligand>
</feature>
<dbReference type="NCBIfam" id="TIGR00754">
    <property type="entry name" value="bfr"/>
    <property type="match status" value="1"/>
</dbReference>
<dbReference type="SUPFAM" id="SSF47240">
    <property type="entry name" value="Ferritin-like"/>
    <property type="match status" value="1"/>
</dbReference>
<evidence type="ECO:0000256" key="1">
    <source>
        <dbReference type="ARBA" id="ARBA00001970"/>
    </source>
</evidence>
<dbReference type="Proteomes" id="UP000015216">
    <property type="component" value="Chromosome"/>
</dbReference>
<protein>
    <recommendedName>
        <fullName evidence="7">Bacterioferritin</fullName>
    </recommendedName>
</protein>
<proteinExistence type="inferred from homology"/>
<feature type="binding site" evidence="8">
    <location>
        <position position="53"/>
    </location>
    <ligand>
        <name>Fe cation</name>
        <dbReference type="ChEBI" id="CHEBI:24875"/>
        <label>1</label>
    </ligand>
</feature>
<dbReference type="KEGG" id="ssdc:SSDC_01045"/>
<name>S5RPU7_9PROT</name>
<keyword evidence="6 7" id="KW-0408">Iron</keyword>
<evidence type="ECO:0000256" key="5">
    <source>
        <dbReference type="ARBA" id="ARBA00022723"/>
    </source>
</evidence>
<evidence type="ECO:0000256" key="4">
    <source>
        <dbReference type="ARBA" id="ARBA00022617"/>
    </source>
</evidence>
<feature type="binding site" evidence="8">
    <location>
        <position position="93"/>
    </location>
    <ligand>
        <name>Fe cation</name>
        <dbReference type="ChEBI" id="CHEBI:24875"/>
        <label>2</label>
    </ligand>
</feature>
<dbReference type="PIRSF" id="PIRSF002560">
    <property type="entry name" value="Bacterioferritin"/>
    <property type="match status" value="1"/>
</dbReference>
<sequence>MHNSSIIKSLNFQLINELSAANQYFLHSKICKNLGFIKMSKKEYKESMEEMKHADQLIDRILMLNGKPNMKILRQLKVGKNIIEILRNDLKLEKISQITIKKEILNINKFNDFISQNILINILCDTEKHIYWLETQLKLIKKIGISHYIQL</sequence>
<evidence type="ECO:0000256" key="8">
    <source>
        <dbReference type="PIRSR" id="PIRSR002560-1"/>
    </source>
</evidence>
<reference evidence="10 11" key="1">
    <citation type="journal article" date="2013" name="Curr. Biol.">
        <title>Defensive bacteriome symbiont with a drastically reduced genome.</title>
        <authorList>
            <person name="Nakabachi A."/>
            <person name="Ueoka R."/>
            <person name="Oshima K."/>
            <person name="Teta R."/>
            <person name="Mangoni A."/>
            <person name="Gurgui M."/>
            <person name="Oldham N.J."/>
            <person name="van Echten-Deckert G."/>
            <person name="Okamura K."/>
            <person name="Yamamoto K."/>
            <person name="Inoue H."/>
            <person name="Ohkuma M."/>
            <person name="Hongoh Y."/>
            <person name="Miyagishima S.Y."/>
            <person name="Hattori M."/>
            <person name="Piel J."/>
            <person name="Fukatsu T."/>
        </authorList>
    </citation>
    <scope>NUCLEOTIDE SEQUENCE [LARGE SCALE GENOMIC DNA]</scope>
    <source>
        <strain evidence="10 11">DC</strain>
    </source>
</reference>
<dbReference type="CDD" id="cd00907">
    <property type="entry name" value="Bacterioferritin"/>
    <property type="match status" value="1"/>
</dbReference>
<comment type="similarity">
    <text evidence="2 7">Belongs to the bacterioferritin family.</text>
</comment>
<keyword evidence="11" id="KW-1185">Reference proteome</keyword>
<dbReference type="InterPro" id="IPR012347">
    <property type="entry name" value="Ferritin-like"/>
</dbReference>
<feature type="binding site" evidence="8">
    <location>
        <position position="127"/>
    </location>
    <ligand>
        <name>Fe cation</name>
        <dbReference type="ChEBI" id="CHEBI:24875"/>
        <label>2</label>
    </ligand>
</feature>
<dbReference type="HOGENOM" id="CLU_104506_2_0_4"/>
<dbReference type="PROSITE" id="PS50905">
    <property type="entry name" value="FERRITIN_LIKE"/>
    <property type="match status" value="1"/>
</dbReference>
<dbReference type="InterPro" id="IPR009078">
    <property type="entry name" value="Ferritin-like_SF"/>
</dbReference>
<evidence type="ECO:0000313" key="10">
    <source>
        <dbReference type="EMBL" id="AGS06898.1"/>
    </source>
</evidence>
<dbReference type="STRING" id="669502.SSDC_01045"/>
<dbReference type="AlphaFoldDB" id="S5RPU7"/>
<feature type="binding site" evidence="8">
    <location>
        <position position="127"/>
    </location>
    <ligand>
        <name>Fe cation</name>
        <dbReference type="ChEBI" id="CHEBI:24875"/>
        <label>1</label>
    </ligand>
</feature>
<feature type="binding site" evidence="8">
    <location>
        <position position="50"/>
    </location>
    <ligand>
        <name>Fe cation</name>
        <dbReference type="ChEBI" id="CHEBI:24875"/>
        <label>2</label>
    </ligand>
</feature>
<dbReference type="GO" id="GO:0006826">
    <property type="term" value="P:iron ion transport"/>
    <property type="evidence" value="ECO:0007669"/>
    <property type="project" value="InterPro"/>
</dbReference>
<dbReference type="PANTHER" id="PTHR30295">
    <property type="entry name" value="BACTERIOFERRITIN"/>
    <property type="match status" value="1"/>
</dbReference>
<comment type="cofactor">
    <cofactor evidence="1">
        <name>heme b</name>
        <dbReference type="ChEBI" id="CHEBI:60344"/>
    </cofactor>
</comment>
<dbReference type="Gene3D" id="1.20.1260.10">
    <property type="match status" value="1"/>
</dbReference>
<evidence type="ECO:0000256" key="7">
    <source>
        <dbReference type="PIRNR" id="PIRNR002560"/>
    </source>
</evidence>
<evidence type="ECO:0000256" key="2">
    <source>
        <dbReference type="ARBA" id="ARBA00008093"/>
    </source>
</evidence>
<dbReference type="GO" id="GO:0004322">
    <property type="term" value="F:ferroxidase activity"/>
    <property type="evidence" value="ECO:0007669"/>
    <property type="project" value="TreeGrafter"/>
</dbReference>
<gene>
    <name evidence="10" type="ORF">SSDC_01045</name>
</gene>
<dbReference type="PANTHER" id="PTHR30295:SF0">
    <property type="entry name" value="BACTERIOFERRITIN"/>
    <property type="match status" value="1"/>
</dbReference>
<keyword evidence="3 7" id="KW-0409">Iron storage</keyword>
<dbReference type="GO" id="GO:0008199">
    <property type="term" value="F:ferric iron binding"/>
    <property type="evidence" value="ECO:0007669"/>
    <property type="project" value="InterPro"/>
</dbReference>
<dbReference type="RefSeq" id="WP_020915473.1">
    <property type="nucleotide sequence ID" value="NC_021885.1"/>
</dbReference>
<evidence type="ECO:0000259" key="9">
    <source>
        <dbReference type="PROSITE" id="PS50905"/>
    </source>
</evidence>
<dbReference type="GO" id="GO:0006879">
    <property type="term" value="P:intracellular iron ion homeostasis"/>
    <property type="evidence" value="ECO:0007669"/>
    <property type="project" value="UniProtKB-KW"/>
</dbReference>
<feature type="binding site" evidence="8">
    <location>
        <position position="129"/>
    </location>
    <ligand>
        <name>Fe cation</name>
        <dbReference type="ChEBI" id="CHEBI:24875"/>
        <label>2</label>
    </ligand>
</feature>
<feature type="binding site" description="axial binding residue" evidence="8">
    <location>
        <position position="51"/>
    </location>
    <ligand>
        <name>heme b</name>
        <dbReference type="ChEBI" id="CHEBI:60344"/>
        <note>ligand shared between dimeric partners</note>
    </ligand>
    <ligandPart>
        <name>Fe</name>
        <dbReference type="ChEBI" id="CHEBI:18248"/>
    </ligandPart>
</feature>
<dbReference type="PATRIC" id="fig|669502.6.peg.202"/>
<dbReference type="GO" id="GO:0005829">
    <property type="term" value="C:cytosol"/>
    <property type="evidence" value="ECO:0007669"/>
    <property type="project" value="TreeGrafter"/>
</dbReference>
<dbReference type="eggNOG" id="COG2193">
    <property type="taxonomic scope" value="Bacteria"/>
</dbReference>
<feature type="binding site" evidence="8">
    <location>
        <position position="50"/>
    </location>
    <ligand>
        <name>Fe cation</name>
        <dbReference type="ChEBI" id="CHEBI:24875"/>
        <label>1</label>
    </ligand>
</feature>
<dbReference type="InterPro" id="IPR008331">
    <property type="entry name" value="Ferritin_DPS_dom"/>
</dbReference>
<dbReference type="EMBL" id="CP003468">
    <property type="protein sequence ID" value="AGS06898.1"/>
    <property type="molecule type" value="Genomic_DNA"/>
</dbReference>
<feature type="domain" description="Ferritin-like diiron" evidence="9">
    <location>
        <begin position="1"/>
        <end position="144"/>
    </location>
</feature>
<dbReference type="InterPro" id="IPR009040">
    <property type="entry name" value="Ferritin-like_diiron"/>
</dbReference>
<keyword evidence="5 7" id="KW-0479">Metal-binding</keyword>
<dbReference type="OrthoDB" id="9800505at2"/>
<evidence type="ECO:0000256" key="6">
    <source>
        <dbReference type="ARBA" id="ARBA00023004"/>
    </source>
</evidence>
<dbReference type="PRINTS" id="PR00601">
    <property type="entry name" value="BACFERRITIN"/>
</dbReference>
<evidence type="ECO:0000256" key="3">
    <source>
        <dbReference type="ARBA" id="ARBA00022434"/>
    </source>
</evidence>
<accession>S5RPU7</accession>
<dbReference type="GO" id="GO:0020037">
    <property type="term" value="F:heme binding"/>
    <property type="evidence" value="ECO:0007669"/>
    <property type="project" value="TreeGrafter"/>
</dbReference>
<feature type="binding site" evidence="8">
    <location>
        <position position="49"/>
    </location>
    <ligand>
        <name>Fe cation</name>
        <dbReference type="ChEBI" id="CHEBI:24875"/>
        <label>3</label>
    </ligand>
</feature>
<organism evidence="10 11">
    <name type="scientific">Candidatus Profftella armatura</name>
    <dbReference type="NCBI Taxonomy" id="669502"/>
    <lineage>
        <taxon>Bacteria</taxon>
        <taxon>Pseudomonadati</taxon>
        <taxon>Pseudomonadota</taxon>
        <taxon>Betaproteobacteria</taxon>
        <taxon>Candidatus Profftella</taxon>
    </lineage>
</organism>
<evidence type="ECO:0000313" key="11">
    <source>
        <dbReference type="Proteomes" id="UP000015216"/>
    </source>
</evidence>